<keyword evidence="3" id="KW-1185">Reference proteome</keyword>
<organism evidence="2 3">
    <name type="scientific">Haemaphysalis longicornis</name>
    <name type="common">Bush tick</name>
    <dbReference type="NCBI Taxonomy" id="44386"/>
    <lineage>
        <taxon>Eukaryota</taxon>
        <taxon>Metazoa</taxon>
        <taxon>Ecdysozoa</taxon>
        <taxon>Arthropoda</taxon>
        <taxon>Chelicerata</taxon>
        <taxon>Arachnida</taxon>
        <taxon>Acari</taxon>
        <taxon>Parasitiformes</taxon>
        <taxon>Ixodida</taxon>
        <taxon>Ixodoidea</taxon>
        <taxon>Ixodidae</taxon>
        <taxon>Haemaphysalinae</taxon>
        <taxon>Haemaphysalis</taxon>
    </lineage>
</organism>
<dbReference type="AlphaFoldDB" id="A0A9J6FSH2"/>
<evidence type="ECO:0000313" key="2">
    <source>
        <dbReference type="EMBL" id="KAH9365060.1"/>
    </source>
</evidence>
<feature type="chain" id="PRO_5039925123" description="Secreted protein" evidence="1">
    <location>
        <begin position="22"/>
        <end position="108"/>
    </location>
</feature>
<keyword evidence="1" id="KW-0732">Signal</keyword>
<dbReference type="VEuPathDB" id="VectorBase:HLOH_041385"/>
<name>A0A9J6FSH2_HAELO</name>
<dbReference type="PANTHER" id="PTHR31751:SF42">
    <property type="entry name" value="PROTEIN CBG10204"/>
    <property type="match status" value="1"/>
</dbReference>
<proteinExistence type="predicted"/>
<gene>
    <name evidence="2" type="ORF">HPB48_017838</name>
</gene>
<dbReference type="PANTHER" id="PTHR31751">
    <property type="entry name" value="SI:CH211-108C17.2-RELATED-RELATED"/>
    <property type="match status" value="1"/>
</dbReference>
<feature type="signal peptide" evidence="1">
    <location>
        <begin position="1"/>
        <end position="21"/>
    </location>
</feature>
<evidence type="ECO:0000313" key="3">
    <source>
        <dbReference type="Proteomes" id="UP000821853"/>
    </source>
</evidence>
<protein>
    <recommendedName>
        <fullName evidence="4">Secreted protein</fullName>
    </recommendedName>
</protein>
<reference evidence="2 3" key="1">
    <citation type="journal article" date="2020" name="Cell">
        <title>Large-Scale Comparative Analyses of Tick Genomes Elucidate Their Genetic Diversity and Vector Capacities.</title>
        <authorList>
            <consortium name="Tick Genome and Microbiome Consortium (TIGMIC)"/>
            <person name="Jia N."/>
            <person name="Wang J."/>
            <person name="Shi W."/>
            <person name="Du L."/>
            <person name="Sun Y."/>
            <person name="Zhan W."/>
            <person name="Jiang J.F."/>
            <person name="Wang Q."/>
            <person name="Zhang B."/>
            <person name="Ji P."/>
            <person name="Bell-Sakyi L."/>
            <person name="Cui X.M."/>
            <person name="Yuan T.T."/>
            <person name="Jiang B.G."/>
            <person name="Yang W.F."/>
            <person name="Lam T.T."/>
            <person name="Chang Q.C."/>
            <person name="Ding S.J."/>
            <person name="Wang X.J."/>
            <person name="Zhu J.G."/>
            <person name="Ruan X.D."/>
            <person name="Zhao L."/>
            <person name="Wei J.T."/>
            <person name="Ye R.Z."/>
            <person name="Que T.C."/>
            <person name="Du C.H."/>
            <person name="Zhou Y.H."/>
            <person name="Cheng J.X."/>
            <person name="Dai P.F."/>
            <person name="Guo W.B."/>
            <person name="Han X.H."/>
            <person name="Huang E.J."/>
            <person name="Li L.F."/>
            <person name="Wei W."/>
            <person name="Gao Y.C."/>
            <person name="Liu J.Z."/>
            <person name="Shao H.Z."/>
            <person name="Wang X."/>
            <person name="Wang C.C."/>
            <person name="Yang T.C."/>
            <person name="Huo Q.B."/>
            <person name="Li W."/>
            <person name="Chen H.Y."/>
            <person name="Chen S.E."/>
            <person name="Zhou L.G."/>
            <person name="Ni X.B."/>
            <person name="Tian J.H."/>
            <person name="Sheng Y."/>
            <person name="Liu T."/>
            <person name="Pan Y.S."/>
            <person name="Xia L.Y."/>
            <person name="Li J."/>
            <person name="Zhao F."/>
            <person name="Cao W.C."/>
        </authorList>
    </citation>
    <scope>NUCLEOTIDE SEQUENCE [LARGE SCALE GENOMIC DNA]</scope>
    <source>
        <strain evidence="2">HaeL-2018</strain>
    </source>
</reference>
<evidence type="ECO:0008006" key="4">
    <source>
        <dbReference type="Google" id="ProtNLM"/>
    </source>
</evidence>
<sequence>MKYIVFESCLLLLLRICAVCAGICDVSLSYFGTCITATTSCRHNTGHRRKWSSQPFVGRKPKGNIDLSAAILFTGLHPTPTLRMLRSMKVQVFEDRTFYSYQRAYYCQ</sequence>
<dbReference type="EMBL" id="JABSTR010000003">
    <property type="protein sequence ID" value="KAH9365060.1"/>
    <property type="molecule type" value="Genomic_DNA"/>
</dbReference>
<accession>A0A9J6FSH2</accession>
<evidence type="ECO:0000256" key="1">
    <source>
        <dbReference type="SAM" id="SignalP"/>
    </source>
</evidence>
<comment type="caution">
    <text evidence="2">The sequence shown here is derived from an EMBL/GenBank/DDBJ whole genome shotgun (WGS) entry which is preliminary data.</text>
</comment>
<dbReference type="OrthoDB" id="6500717at2759"/>
<dbReference type="Proteomes" id="UP000821853">
    <property type="component" value="Unassembled WGS sequence"/>
</dbReference>